<dbReference type="OrthoDB" id="2377048at2"/>
<feature type="chain" id="PRO_5039171641" evidence="1">
    <location>
        <begin position="20"/>
        <end position="110"/>
    </location>
</feature>
<feature type="signal peptide" evidence="1">
    <location>
        <begin position="1"/>
        <end position="19"/>
    </location>
</feature>
<comment type="caution">
    <text evidence="2">The sequence shown here is derived from an EMBL/GenBank/DDBJ whole genome shotgun (WGS) entry which is preliminary data.</text>
</comment>
<sequence>MRMLVILTIMMAVFGCGMFSDSHQVTFAEQDIPSYAKWGRLAMKETQAKYPNAAIVDYLHRGREHKDDTAVEKFKLWLRENEKEFGVFIDIKFNTKTEEVIDISFRETTN</sequence>
<name>A0A5S3QJL9_9BACI</name>
<dbReference type="Pfam" id="PF13028">
    <property type="entry name" value="DUF3889"/>
    <property type="match status" value="1"/>
</dbReference>
<dbReference type="AlphaFoldDB" id="A0A5S3QJL9"/>
<dbReference type="PROSITE" id="PS51257">
    <property type="entry name" value="PROKAR_LIPOPROTEIN"/>
    <property type="match status" value="1"/>
</dbReference>
<gene>
    <name evidence="2" type="ORF">FFL34_08235</name>
</gene>
<dbReference type="Proteomes" id="UP000306980">
    <property type="component" value="Unassembled WGS sequence"/>
</dbReference>
<dbReference type="RefSeq" id="WP_138603022.1">
    <property type="nucleotide sequence ID" value="NZ_VCIA01000001.1"/>
</dbReference>
<protein>
    <submittedName>
        <fullName evidence="2">DUF3889 domain-containing protein</fullName>
    </submittedName>
</protein>
<dbReference type="EMBL" id="VCIA01000001">
    <property type="protein sequence ID" value="TMN22114.1"/>
    <property type="molecule type" value="Genomic_DNA"/>
</dbReference>
<organism evidence="2 3">
    <name type="scientific">Lentibacillus cibarius</name>
    <dbReference type="NCBI Taxonomy" id="2583219"/>
    <lineage>
        <taxon>Bacteria</taxon>
        <taxon>Bacillati</taxon>
        <taxon>Bacillota</taxon>
        <taxon>Bacilli</taxon>
        <taxon>Bacillales</taxon>
        <taxon>Bacillaceae</taxon>
        <taxon>Lentibacillus</taxon>
    </lineage>
</organism>
<evidence type="ECO:0000313" key="3">
    <source>
        <dbReference type="Proteomes" id="UP000306980"/>
    </source>
</evidence>
<dbReference type="InterPro" id="IPR024987">
    <property type="entry name" value="DUF3889"/>
</dbReference>
<accession>A0A5S3QJL9</accession>
<reference evidence="2 3" key="1">
    <citation type="submission" date="2019-05" db="EMBL/GenBank/DDBJ databases">
        <title>Genomic analysis of Lentibacillus sp. NKC220-2.</title>
        <authorList>
            <person name="Oh Y.J."/>
        </authorList>
    </citation>
    <scope>NUCLEOTIDE SEQUENCE [LARGE SCALE GENOMIC DNA]</scope>
    <source>
        <strain evidence="2 3">NKC220-2</strain>
    </source>
</reference>
<keyword evidence="1" id="KW-0732">Signal</keyword>
<proteinExistence type="predicted"/>
<evidence type="ECO:0000256" key="1">
    <source>
        <dbReference type="SAM" id="SignalP"/>
    </source>
</evidence>
<dbReference type="Gene3D" id="3.10.450.390">
    <property type="entry name" value="Protein of unknown function DUF3889"/>
    <property type="match status" value="1"/>
</dbReference>
<evidence type="ECO:0000313" key="2">
    <source>
        <dbReference type="EMBL" id="TMN22114.1"/>
    </source>
</evidence>